<gene>
    <name evidence="1" type="ORF">X975_22701</name>
</gene>
<accession>A0A087U8J1</accession>
<proteinExistence type="predicted"/>
<feature type="non-terminal residue" evidence="1">
    <location>
        <position position="1"/>
    </location>
</feature>
<protein>
    <submittedName>
        <fullName evidence="1">Uncharacterized protein</fullName>
    </submittedName>
</protein>
<evidence type="ECO:0000313" key="2">
    <source>
        <dbReference type="Proteomes" id="UP000054359"/>
    </source>
</evidence>
<sequence length="39" mass="4596">PSSERLSSDRSFYHRVREAHLLALYLHCQGLQTSRNRNP</sequence>
<organism evidence="1 2">
    <name type="scientific">Stegodyphus mimosarum</name>
    <name type="common">African social velvet spider</name>
    <dbReference type="NCBI Taxonomy" id="407821"/>
    <lineage>
        <taxon>Eukaryota</taxon>
        <taxon>Metazoa</taxon>
        <taxon>Ecdysozoa</taxon>
        <taxon>Arthropoda</taxon>
        <taxon>Chelicerata</taxon>
        <taxon>Arachnida</taxon>
        <taxon>Araneae</taxon>
        <taxon>Araneomorphae</taxon>
        <taxon>Entelegynae</taxon>
        <taxon>Eresoidea</taxon>
        <taxon>Eresidae</taxon>
        <taxon>Stegodyphus</taxon>
    </lineage>
</organism>
<dbReference type="AlphaFoldDB" id="A0A087U8J1"/>
<keyword evidence="2" id="KW-1185">Reference proteome</keyword>
<reference evidence="1 2" key="1">
    <citation type="submission" date="2013-11" db="EMBL/GenBank/DDBJ databases">
        <title>Genome sequencing of Stegodyphus mimosarum.</title>
        <authorList>
            <person name="Bechsgaard J."/>
        </authorList>
    </citation>
    <scope>NUCLEOTIDE SEQUENCE [LARGE SCALE GENOMIC DNA]</scope>
</reference>
<dbReference type="EMBL" id="KK118717">
    <property type="protein sequence ID" value="KFM73680.1"/>
    <property type="molecule type" value="Genomic_DNA"/>
</dbReference>
<name>A0A087U8J1_STEMI</name>
<feature type="non-terminal residue" evidence="1">
    <location>
        <position position="39"/>
    </location>
</feature>
<evidence type="ECO:0000313" key="1">
    <source>
        <dbReference type="EMBL" id="KFM73680.1"/>
    </source>
</evidence>
<dbReference type="Proteomes" id="UP000054359">
    <property type="component" value="Unassembled WGS sequence"/>
</dbReference>